<feature type="transmembrane region" description="Helical" evidence="1">
    <location>
        <begin position="172"/>
        <end position="197"/>
    </location>
</feature>
<keyword evidence="3" id="KW-1185">Reference proteome</keyword>
<evidence type="ECO:0000313" key="2">
    <source>
        <dbReference type="EMBL" id="SDY88996.1"/>
    </source>
</evidence>
<dbReference type="RefSeq" id="WP_091294812.1">
    <property type="nucleotide sequence ID" value="NZ_FNON01000007.1"/>
</dbReference>
<feature type="transmembrane region" description="Helical" evidence="1">
    <location>
        <begin position="12"/>
        <end position="34"/>
    </location>
</feature>
<evidence type="ECO:0000313" key="3">
    <source>
        <dbReference type="Proteomes" id="UP000199515"/>
    </source>
</evidence>
<dbReference type="OrthoDB" id="3557303at2"/>
<dbReference type="EMBL" id="FNON01000007">
    <property type="protein sequence ID" value="SDY88996.1"/>
    <property type="molecule type" value="Genomic_DNA"/>
</dbReference>
<feature type="transmembrane region" description="Helical" evidence="1">
    <location>
        <begin position="111"/>
        <end position="132"/>
    </location>
</feature>
<proteinExistence type="predicted"/>
<protein>
    <submittedName>
        <fullName evidence="2">Uncharacterized protein</fullName>
    </submittedName>
</protein>
<reference evidence="2 3" key="1">
    <citation type="submission" date="2016-10" db="EMBL/GenBank/DDBJ databases">
        <authorList>
            <person name="de Groot N.N."/>
        </authorList>
    </citation>
    <scope>NUCLEOTIDE SEQUENCE [LARGE SCALE GENOMIC DNA]</scope>
    <source>
        <strain evidence="2 3">CPCC 202699</strain>
    </source>
</reference>
<dbReference type="AlphaFoldDB" id="A0A1H3NJ87"/>
<name>A0A1H3NJ87_9PSEU</name>
<feature type="transmembrane region" description="Helical" evidence="1">
    <location>
        <begin position="85"/>
        <end position="105"/>
    </location>
</feature>
<gene>
    <name evidence="2" type="ORF">SAMN05421504_107330</name>
</gene>
<dbReference type="STRING" id="589385.SAMN05421504_107330"/>
<sequence>MNRILLRSRSGVAALVIVVALWGLSAAIGRWTIIVDLNRTGLDNRMPAAELCAIVGATLLAMLTRPRFWSWDRVGTWRARVVAGVVAAAGIGLPAVCVPVVVPGLPDGTPWLWVLANALVLGALVQLVSPLLSPLAAGVFVLVMWFVCGVVNNVTPGIWLPIAGYREADGRWIAAGVLGVAAIVVHVRTCGITSWAYRRYDKEEG</sequence>
<feature type="transmembrane region" description="Helical" evidence="1">
    <location>
        <begin position="46"/>
        <end position="64"/>
    </location>
</feature>
<organism evidence="2 3">
    <name type="scientific">Amycolatopsis xylanica</name>
    <dbReference type="NCBI Taxonomy" id="589385"/>
    <lineage>
        <taxon>Bacteria</taxon>
        <taxon>Bacillati</taxon>
        <taxon>Actinomycetota</taxon>
        <taxon>Actinomycetes</taxon>
        <taxon>Pseudonocardiales</taxon>
        <taxon>Pseudonocardiaceae</taxon>
        <taxon>Amycolatopsis</taxon>
    </lineage>
</organism>
<keyword evidence="1" id="KW-1133">Transmembrane helix</keyword>
<evidence type="ECO:0000256" key="1">
    <source>
        <dbReference type="SAM" id="Phobius"/>
    </source>
</evidence>
<feature type="transmembrane region" description="Helical" evidence="1">
    <location>
        <begin position="139"/>
        <end position="160"/>
    </location>
</feature>
<keyword evidence="1" id="KW-0472">Membrane</keyword>
<keyword evidence="1" id="KW-0812">Transmembrane</keyword>
<accession>A0A1H3NJ87</accession>
<dbReference type="Proteomes" id="UP000199515">
    <property type="component" value="Unassembled WGS sequence"/>
</dbReference>